<evidence type="ECO:0000256" key="1">
    <source>
        <dbReference type="ARBA" id="ARBA00022801"/>
    </source>
</evidence>
<proteinExistence type="predicted"/>
<protein>
    <submittedName>
        <fullName evidence="3">Nuclease sbcCD subunit D</fullName>
    </submittedName>
</protein>
<dbReference type="EMBL" id="LT906470">
    <property type="protein sequence ID" value="SNV56576.1"/>
    <property type="molecule type" value="Genomic_DNA"/>
</dbReference>
<evidence type="ECO:0000313" key="4">
    <source>
        <dbReference type="Proteomes" id="UP000214973"/>
    </source>
</evidence>
<accession>A0A239YDU8</accession>
<dbReference type="Gene3D" id="3.60.21.10">
    <property type="match status" value="1"/>
</dbReference>
<dbReference type="Pfam" id="PF00149">
    <property type="entry name" value="Metallophos"/>
    <property type="match status" value="1"/>
</dbReference>
<dbReference type="SUPFAM" id="SSF56300">
    <property type="entry name" value="Metallo-dependent phosphatases"/>
    <property type="match status" value="1"/>
</dbReference>
<evidence type="ECO:0000259" key="2">
    <source>
        <dbReference type="Pfam" id="PF00149"/>
    </source>
</evidence>
<name>A0A239YDU8_9FIRM</name>
<sequence>MQPFRFIHCGDLHLGAPFQYATGMSRTVDRMVSEATYTAFNNIVDTAIDEQVHAVVIAGDIYNSEDHNLEAQVRFVRALYRLAEHRIPVYMVQGNHDPAESWQAQLQMPNNVHVFSDTQVQRFPLLVNTIEIGGVYGISCGHGNEGDNFANQYRAFERDEFSLAVMHGTVGSSKGAENHDVIGPCSLGDLAEAAMDYWALGHIHKAQVLNEEPMVVYAGNPQGLHRKEVGPKGCYLVSVSHNGHCDLRFIDTCAIRFEEIRIDIAGMQNEADFMEILRRKKDNLRKQYKKPILLSIVLTGTGPLHRLCAQESIRKLWLEESQGEEHGKSVFVMPYRMIPSTRPAVNLAQRRMLSDVVGDYLRAYDDMVSAGGVGEAQRIMAERPEFKRLGPYAELLTDELLQRALKRCELEGVTVLMGANDEH</sequence>
<dbReference type="KEGG" id="vrm:44547418_00235"/>
<feature type="domain" description="Calcineurin-like phosphoesterase" evidence="2">
    <location>
        <begin position="4"/>
        <end position="205"/>
    </location>
</feature>
<dbReference type="InterPro" id="IPR014576">
    <property type="entry name" value="Pesterase_YhaO"/>
</dbReference>
<dbReference type="GO" id="GO:0016787">
    <property type="term" value="F:hydrolase activity"/>
    <property type="evidence" value="ECO:0007669"/>
    <property type="project" value="UniProtKB-KW"/>
</dbReference>
<keyword evidence="4" id="KW-1185">Reference proteome</keyword>
<dbReference type="PIRSF" id="PIRSF033091">
    <property type="entry name" value="Pesterase_YhaO"/>
    <property type="match status" value="1"/>
</dbReference>
<evidence type="ECO:0000313" key="3">
    <source>
        <dbReference type="EMBL" id="SNV56576.1"/>
    </source>
</evidence>
<dbReference type="CDD" id="cd00840">
    <property type="entry name" value="MPP_Mre11_N"/>
    <property type="match status" value="1"/>
</dbReference>
<dbReference type="PANTHER" id="PTHR30337:SF7">
    <property type="entry name" value="PHOSPHOESTERASE"/>
    <property type="match status" value="1"/>
</dbReference>
<reference evidence="3 4" key="1">
    <citation type="submission" date="2017-06" db="EMBL/GenBank/DDBJ databases">
        <authorList>
            <consortium name="Pathogen Informatics"/>
        </authorList>
    </citation>
    <scope>NUCLEOTIDE SEQUENCE [LARGE SCALE GENOMIC DNA]</scope>
    <source>
        <strain evidence="3 4">NCTC12018</strain>
    </source>
</reference>
<gene>
    <name evidence="3" type="primary">sbcD_1</name>
    <name evidence="3" type="ORF">SAMEA44547418_00235</name>
</gene>
<dbReference type="InterPro" id="IPR004843">
    <property type="entry name" value="Calcineurin-like_PHP"/>
</dbReference>
<dbReference type="InterPro" id="IPR041796">
    <property type="entry name" value="Mre11_N"/>
</dbReference>
<dbReference type="PANTHER" id="PTHR30337">
    <property type="entry name" value="COMPONENT OF ATP-DEPENDENT DSDNA EXONUCLEASE"/>
    <property type="match status" value="1"/>
</dbReference>
<keyword evidence="1" id="KW-0378">Hydrolase</keyword>
<dbReference type="InterPro" id="IPR050535">
    <property type="entry name" value="DNA_Repair-Maintenance_Comp"/>
</dbReference>
<dbReference type="Proteomes" id="UP000214973">
    <property type="component" value="Chromosome 1"/>
</dbReference>
<dbReference type="AlphaFoldDB" id="A0A239YDU8"/>
<dbReference type="InterPro" id="IPR029052">
    <property type="entry name" value="Metallo-depent_PP-like"/>
</dbReference>
<dbReference type="RefSeq" id="WP_095065009.1">
    <property type="nucleotide sequence ID" value="NZ_LT906470.1"/>
</dbReference>
<organism evidence="3 4">
    <name type="scientific">Veillonella rodentium</name>
    <dbReference type="NCBI Taxonomy" id="248315"/>
    <lineage>
        <taxon>Bacteria</taxon>
        <taxon>Bacillati</taxon>
        <taxon>Bacillota</taxon>
        <taxon>Negativicutes</taxon>
        <taxon>Veillonellales</taxon>
        <taxon>Veillonellaceae</taxon>
        <taxon>Veillonella</taxon>
    </lineage>
</organism>